<evidence type="ECO:0000256" key="5">
    <source>
        <dbReference type="SAM" id="MobiDB-lite"/>
    </source>
</evidence>
<organism evidence="7 8">
    <name type="scientific">Aphanomyces euteiches</name>
    <dbReference type="NCBI Taxonomy" id="100861"/>
    <lineage>
        <taxon>Eukaryota</taxon>
        <taxon>Sar</taxon>
        <taxon>Stramenopiles</taxon>
        <taxon>Oomycota</taxon>
        <taxon>Saprolegniomycetes</taxon>
        <taxon>Saprolegniales</taxon>
        <taxon>Verrucalvaceae</taxon>
        <taxon>Aphanomyces</taxon>
    </lineage>
</organism>
<dbReference type="InterPro" id="IPR001356">
    <property type="entry name" value="HD"/>
</dbReference>
<keyword evidence="3 4" id="KW-0539">Nucleus</keyword>
<dbReference type="SMART" id="SM00389">
    <property type="entry name" value="HOX"/>
    <property type="match status" value="2"/>
</dbReference>
<dbReference type="GO" id="GO:0005634">
    <property type="term" value="C:nucleus"/>
    <property type="evidence" value="ECO:0007669"/>
    <property type="project" value="UniProtKB-SubCell"/>
</dbReference>
<dbReference type="Pfam" id="PF05920">
    <property type="entry name" value="Homeobox_KN"/>
    <property type="match status" value="2"/>
</dbReference>
<feature type="domain" description="Homeobox" evidence="6">
    <location>
        <begin position="308"/>
        <end position="374"/>
    </location>
</feature>
<dbReference type="GO" id="GO:0006355">
    <property type="term" value="P:regulation of DNA-templated transcription"/>
    <property type="evidence" value="ECO:0007669"/>
    <property type="project" value="InterPro"/>
</dbReference>
<dbReference type="PROSITE" id="PS50071">
    <property type="entry name" value="HOMEOBOX_2"/>
    <property type="match status" value="2"/>
</dbReference>
<dbReference type="CDD" id="cd00086">
    <property type="entry name" value="homeodomain"/>
    <property type="match status" value="2"/>
</dbReference>
<keyword evidence="2 4" id="KW-0371">Homeobox</keyword>
<comment type="caution">
    <text evidence="7">The sequence shown here is derived from an EMBL/GenBank/DDBJ whole genome shotgun (WGS) entry which is preliminary data.</text>
</comment>
<evidence type="ECO:0000256" key="2">
    <source>
        <dbReference type="ARBA" id="ARBA00023155"/>
    </source>
</evidence>
<accession>A0A6G0XGN8</accession>
<feature type="region of interest" description="Disordered" evidence="5">
    <location>
        <begin position="521"/>
        <end position="560"/>
    </location>
</feature>
<dbReference type="Gene3D" id="1.10.10.60">
    <property type="entry name" value="Homeodomain-like"/>
    <property type="match status" value="2"/>
</dbReference>
<dbReference type="AlphaFoldDB" id="A0A6G0XGN8"/>
<feature type="DNA-binding region" description="Homeobox" evidence="4">
    <location>
        <begin position="70"/>
        <end position="134"/>
    </location>
</feature>
<feature type="region of interest" description="Disordered" evidence="5">
    <location>
        <begin position="1"/>
        <end position="99"/>
    </location>
</feature>
<protein>
    <recommendedName>
        <fullName evidence="6">Homeobox domain-containing protein</fullName>
    </recommendedName>
</protein>
<feature type="compositionally biased region" description="Basic and acidic residues" evidence="5">
    <location>
        <begin position="21"/>
        <end position="36"/>
    </location>
</feature>
<feature type="compositionally biased region" description="Acidic residues" evidence="5">
    <location>
        <begin position="37"/>
        <end position="60"/>
    </location>
</feature>
<keyword evidence="1 4" id="KW-0238">DNA-binding</keyword>
<dbReference type="VEuPathDB" id="FungiDB:AeMF1_010481"/>
<reference evidence="7 8" key="1">
    <citation type="submission" date="2019-07" db="EMBL/GenBank/DDBJ databases">
        <title>Genomics analysis of Aphanomyces spp. identifies a new class of oomycete effector associated with host adaptation.</title>
        <authorList>
            <person name="Gaulin E."/>
        </authorList>
    </citation>
    <scope>NUCLEOTIDE SEQUENCE [LARGE SCALE GENOMIC DNA]</scope>
    <source>
        <strain evidence="7 8">ATCC 201684</strain>
    </source>
</reference>
<feature type="domain" description="Homeobox" evidence="6">
    <location>
        <begin position="68"/>
        <end position="133"/>
    </location>
</feature>
<dbReference type="InterPro" id="IPR009057">
    <property type="entry name" value="Homeodomain-like_sf"/>
</dbReference>
<evidence type="ECO:0000259" key="6">
    <source>
        <dbReference type="PROSITE" id="PS50071"/>
    </source>
</evidence>
<evidence type="ECO:0000256" key="1">
    <source>
        <dbReference type="ARBA" id="ARBA00023125"/>
    </source>
</evidence>
<comment type="subcellular location">
    <subcellularLocation>
        <location evidence="4">Nucleus</location>
    </subcellularLocation>
</comment>
<feature type="DNA-binding region" description="Homeobox" evidence="4">
    <location>
        <begin position="310"/>
        <end position="375"/>
    </location>
</feature>
<evidence type="ECO:0000313" key="7">
    <source>
        <dbReference type="EMBL" id="KAF0739353.1"/>
    </source>
</evidence>
<evidence type="ECO:0000313" key="8">
    <source>
        <dbReference type="Proteomes" id="UP000481153"/>
    </source>
</evidence>
<name>A0A6G0XGN8_9STRA</name>
<dbReference type="SUPFAM" id="SSF46689">
    <property type="entry name" value="Homeodomain-like"/>
    <property type="match status" value="2"/>
</dbReference>
<dbReference type="GO" id="GO:0003677">
    <property type="term" value="F:DNA binding"/>
    <property type="evidence" value="ECO:0007669"/>
    <property type="project" value="UniProtKB-UniRule"/>
</dbReference>
<feature type="region of interest" description="Disordered" evidence="5">
    <location>
        <begin position="138"/>
        <end position="303"/>
    </location>
</feature>
<dbReference type="InterPro" id="IPR008422">
    <property type="entry name" value="KN_HD"/>
</dbReference>
<dbReference type="InterPro" id="IPR050224">
    <property type="entry name" value="TALE_homeobox"/>
</dbReference>
<evidence type="ECO:0000256" key="3">
    <source>
        <dbReference type="ARBA" id="ARBA00023242"/>
    </source>
</evidence>
<sequence>MAAVTDGYVPEERAGLAVRQDTIHIRNDNAETRQEDGDPSSDDQEPDREQDDDPNDENATPEDSAPTNEDRKPRRELPPATVQILKNWMLSPEHVKHPYPTDDDKKMLLEKTGINMKQLTNWFTNARKRIWKPMMRREHSRQMQNNFGREAPPSSTSLPLDAMPPPPSHYDRYEHRTPQATGLPQSGPFPIMERRYSLPQTSEFAPRPRNPQYPPFMTQPRMPYLQPPPLSHDHPLPHRPFFPPRSGRSASESVAQSYDRYHSQDPSLPSAYQSTKSQLPPRLERSLSDLSGSPSKKRKEDLEDFGAADKRVRRSALLPPHVIKILKDWMLSPEHLEHPYPTDTEKKQLCEATGLDLSQLNNWFANNRKRLWKPTMANRSKALYSNESIRKLIFKSEGDGPASTVSSATSAAPEMPLSGRVFNVNANLGMPSSLGDRAQTTMQLPPPPAAPAAAIGSSSLHSRYPFPTMASSVSALPPREGRSHTLDMGHFRRSRMNFQDVLNSTTSSAAAPNSFLQPPVQQQTLHAPPPALHHPRTSSGSLSSSMLPSSMLPSLNKFPQ</sequence>
<keyword evidence="8" id="KW-1185">Reference proteome</keyword>
<dbReference type="PANTHER" id="PTHR11850">
    <property type="entry name" value="HOMEOBOX PROTEIN TRANSCRIPTION FACTORS"/>
    <property type="match status" value="1"/>
</dbReference>
<dbReference type="Proteomes" id="UP000481153">
    <property type="component" value="Unassembled WGS sequence"/>
</dbReference>
<proteinExistence type="predicted"/>
<gene>
    <name evidence="7" type="ORF">Ae201684_004922</name>
</gene>
<feature type="compositionally biased region" description="Low complexity" evidence="5">
    <location>
        <begin position="538"/>
        <end position="560"/>
    </location>
</feature>
<feature type="compositionally biased region" description="Basic and acidic residues" evidence="5">
    <location>
        <begin position="68"/>
        <end position="77"/>
    </location>
</feature>
<feature type="compositionally biased region" description="Polar residues" evidence="5">
    <location>
        <begin position="142"/>
        <end position="158"/>
    </location>
</feature>
<feature type="compositionally biased region" description="Polar residues" evidence="5">
    <location>
        <begin position="264"/>
        <end position="278"/>
    </location>
</feature>
<dbReference type="EMBL" id="VJMJ01000064">
    <property type="protein sequence ID" value="KAF0739353.1"/>
    <property type="molecule type" value="Genomic_DNA"/>
</dbReference>
<evidence type="ECO:0000256" key="4">
    <source>
        <dbReference type="PROSITE-ProRule" id="PRU00108"/>
    </source>
</evidence>